<dbReference type="InterPro" id="IPR036909">
    <property type="entry name" value="Cyt_c-like_dom_sf"/>
</dbReference>
<evidence type="ECO:0000256" key="3">
    <source>
        <dbReference type="ARBA" id="ARBA00022723"/>
    </source>
</evidence>
<feature type="binding site" description="covalent" evidence="8">
    <location>
        <position position="85"/>
    </location>
    <ligand>
        <name>heme c</name>
        <dbReference type="ChEBI" id="CHEBI:61717"/>
        <label>1</label>
    </ligand>
</feature>
<dbReference type="PANTHER" id="PTHR30600:SF10">
    <property type="entry name" value="BLL6722 PROTEIN"/>
    <property type="match status" value="1"/>
</dbReference>
<dbReference type="InterPro" id="IPR004852">
    <property type="entry name" value="Di-haem_cyt_c_peroxidsae"/>
</dbReference>
<dbReference type="OrthoDB" id="9805202at2"/>
<feature type="domain" description="Cytochrome c" evidence="11">
    <location>
        <begin position="216"/>
        <end position="340"/>
    </location>
</feature>
<name>A0A1I1D937_9BACT</name>
<evidence type="ECO:0000256" key="1">
    <source>
        <dbReference type="ARBA" id="ARBA00004418"/>
    </source>
</evidence>
<evidence type="ECO:0000256" key="9">
    <source>
        <dbReference type="PIRSR" id="PIRSR000294-2"/>
    </source>
</evidence>
<dbReference type="Proteomes" id="UP000199514">
    <property type="component" value="Unassembled WGS sequence"/>
</dbReference>
<evidence type="ECO:0000256" key="6">
    <source>
        <dbReference type="ARBA" id="ARBA00023002"/>
    </source>
</evidence>
<dbReference type="Gene3D" id="1.10.760.10">
    <property type="entry name" value="Cytochrome c-like domain"/>
    <property type="match status" value="2"/>
</dbReference>
<evidence type="ECO:0000256" key="5">
    <source>
        <dbReference type="ARBA" id="ARBA00022764"/>
    </source>
</evidence>
<evidence type="ECO:0000313" key="13">
    <source>
        <dbReference type="Proteomes" id="UP000199514"/>
    </source>
</evidence>
<dbReference type="PANTHER" id="PTHR30600">
    <property type="entry name" value="CYTOCHROME C PEROXIDASE-RELATED"/>
    <property type="match status" value="1"/>
</dbReference>
<keyword evidence="13" id="KW-1185">Reference proteome</keyword>
<dbReference type="GO" id="GO:0020037">
    <property type="term" value="F:heme binding"/>
    <property type="evidence" value="ECO:0007669"/>
    <property type="project" value="InterPro"/>
</dbReference>
<feature type="binding site" description="covalent" evidence="8">
    <location>
        <position position="88"/>
    </location>
    <ligand>
        <name>heme c</name>
        <dbReference type="ChEBI" id="CHEBI:61717"/>
        <label>1</label>
    </ligand>
</feature>
<dbReference type="Pfam" id="PF03150">
    <property type="entry name" value="CCP_MauG"/>
    <property type="match status" value="1"/>
</dbReference>
<reference evidence="12 13" key="1">
    <citation type="submission" date="2016-10" db="EMBL/GenBank/DDBJ databases">
        <authorList>
            <person name="de Groot N.N."/>
        </authorList>
    </citation>
    <scope>NUCLEOTIDE SEQUENCE [LARGE SCALE GENOMIC DNA]</scope>
    <source>
        <strain evidence="12 13">DSM 6793</strain>
    </source>
</reference>
<dbReference type="GO" id="GO:0042597">
    <property type="term" value="C:periplasmic space"/>
    <property type="evidence" value="ECO:0007669"/>
    <property type="project" value="UniProtKB-SubCell"/>
</dbReference>
<evidence type="ECO:0000256" key="2">
    <source>
        <dbReference type="ARBA" id="ARBA00022617"/>
    </source>
</evidence>
<gene>
    <name evidence="12" type="ORF">SAMN05421780_10127</name>
</gene>
<dbReference type="PIRSF" id="PIRSF000294">
    <property type="entry name" value="Cytochrome-c_peroxidase"/>
    <property type="match status" value="1"/>
</dbReference>
<dbReference type="EMBL" id="FOLE01000001">
    <property type="protein sequence ID" value="SFB70892.1"/>
    <property type="molecule type" value="Genomic_DNA"/>
</dbReference>
<feature type="binding site" description="axial binding residue" evidence="9">
    <location>
        <position position="233"/>
    </location>
    <ligand>
        <name>heme c</name>
        <dbReference type="ChEBI" id="CHEBI:61717"/>
        <label>2</label>
    </ligand>
    <ligandPart>
        <name>Fe</name>
        <dbReference type="ChEBI" id="CHEBI:18248"/>
    </ligandPart>
</feature>
<comment type="cofactor">
    <cofactor evidence="8">
        <name>heme</name>
        <dbReference type="ChEBI" id="CHEBI:30413"/>
    </cofactor>
    <text evidence="8">Binds 2 heme groups.</text>
</comment>
<dbReference type="InterPro" id="IPR051395">
    <property type="entry name" value="Cytochrome_c_Peroxidase/MauG"/>
</dbReference>
<comment type="subcellular location">
    <subcellularLocation>
        <location evidence="1">Periplasm</location>
    </subcellularLocation>
</comment>
<dbReference type="AlphaFoldDB" id="A0A1I1D937"/>
<evidence type="ECO:0000256" key="8">
    <source>
        <dbReference type="PIRSR" id="PIRSR000294-1"/>
    </source>
</evidence>
<evidence type="ECO:0000259" key="11">
    <source>
        <dbReference type="PROSITE" id="PS51007"/>
    </source>
</evidence>
<dbReference type="PROSITE" id="PS51007">
    <property type="entry name" value="CYTC"/>
    <property type="match status" value="1"/>
</dbReference>
<organism evidence="12 13">
    <name type="scientific">Flexibacter flexilis DSM 6793</name>
    <dbReference type="NCBI Taxonomy" id="927664"/>
    <lineage>
        <taxon>Bacteria</taxon>
        <taxon>Pseudomonadati</taxon>
        <taxon>Bacteroidota</taxon>
        <taxon>Cytophagia</taxon>
        <taxon>Cytophagales</taxon>
        <taxon>Flexibacteraceae</taxon>
        <taxon>Flexibacter</taxon>
    </lineage>
</organism>
<dbReference type="GO" id="GO:0004130">
    <property type="term" value="F:cytochrome-c peroxidase activity"/>
    <property type="evidence" value="ECO:0007669"/>
    <property type="project" value="TreeGrafter"/>
</dbReference>
<dbReference type="RefSeq" id="WP_091505517.1">
    <property type="nucleotide sequence ID" value="NZ_FOLE01000001.1"/>
</dbReference>
<feature type="binding site" description="covalent" evidence="8">
    <location>
        <position position="232"/>
    </location>
    <ligand>
        <name>heme c</name>
        <dbReference type="ChEBI" id="CHEBI:61717"/>
        <label>2</label>
    </ligand>
</feature>
<keyword evidence="12" id="KW-0575">Peroxidase</keyword>
<protein>
    <submittedName>
        <fullName evidence="12">Cytochrome c peroxidase</fullName>
    </submittedName>
</protein>
<accession>A0A1I1D937</accession>
<dbReference type="SUPFAM" id="SSF46626">
    <property type="entry name" value="Cytochrome c"/>
    <property type="match status" value="2"/>
</dbReference>
<dbReference type="GO" id="GO:0046872">
    <property type="term" value="F:metal ion binding"/>
    <property type="evidence" value="ECO:0007669"/>
    <property type="project" value="UniProtKB-KW"/>
</dbReference>
<dbReference type="InterPro" id="IPR026259">
    <property type="entry name" value="MauG/Cytc_peroxidase"/>
</dbReference>
<feature type="chain" id="PRO_5011778429" evidence="10">
    <location>
        <begin position="23"/>
        <end position="353"/>
    </location>
</feature>
<sequence>MKKRNWSQILLFCSAVALVISACNPDDNSNSTDVVVPDTLPFAVPSNFPEPVYRFTNNRYSEEGFQLGRMLFYEPILSRDSTISCATCHKSYAAFTDPTHPVAHGIDHLSGTRNAPPIFNAIWQKTLFWDGGVAHLETLPVAPLTNPVEMDIQLAEVVRRLNQSSFYKPKFQAVFKKDTVDSQQILYAFAQFMGAIVSGNSRYDKYVRKEGEQLTDTELAGLTLVKNKCGGCHNTELFTDQSYRNNGLDATFTDVGRQRISLDNNDLGKFRVPSLRNLSYTKPYMHDGRFNKISEVLDHYAAGVLASATLDPLLQQKGVLGIPLTDDEKTKITAFLKTLDDSDLVKNKRYTQP</sequence>
<evidence type="ECO:0000256" key="7">
    <source>
        <dbReference type="ARBA" id="ARBA00023004"/>
    </source>
</evidence>
<keyword evidence="7 9" id="KW-0408">Iron</keyword>
<keyword evidence="4 10" id="KW-0732">Signal</keyword>
<comment type="PTM">
    <text evidence="8">Binds 2 heme groups per subunit.</text>
</comment>
<evidence type="ECO:0000256" key="4">
    <source>
        <dbReference type="ARBA" id="ARBA00022729"/>
    </source>
</evidence>
<feature type="binding site" description="covalent" evidence="8">
    <location>
        <position position="229"/>
    </location>
    <ligand>
        <name>heme c</name>
        <dbReference type="ChEBI" id="CHEBI:61717"/>
        <label>2</label>
    </ligand>
</feature>
<keyword evidence="5" id="KW-0574">Periplasm</keyword>
<feature type="signal peptide" evidence="10">
    <location>
        <begin position="1"/>
        <end position="22"/>
    </location>
</feature>
<evidence type="ECO:0000256" key="10">
    <source>
        <dbReference type="SAM" id="SignalP"/>
    </source>
</evidence>
<dbReference type="InterPro" id="IPR009056">
    <property type="entry name" value="Cyt_c-like_dom"/>
</dbReference>
<feature type="binding site" description="axial binding residue" evidence="9">
    <location>
        <position position="89"/>
    </location>
    <ligand>
        <name>heme c</name>
        <dbReference type="ChEBI" id="CHEBI:61717"/>
        <label>1</label>
    </ligand>
    <ligandPart>
        <name>Fe</name>
        <dbReference type="ChEBI" id="CHEBI:18248"/>
    </ligandPart>
</feature>
<dbReference type="PROSITE" id="PS51257">
    <property type="entry name" value="PROKAR_LIPOPROTEIN"/>
    <property type="match status" value="1"/>
</dbReference>
<dbReference type="STRING" id="927664.SAMN05421780_10127"/>
<keyword evidence="6" id="KW-0560">Oxidoreductase</keyword>
<dbReference type="GO" id="GO:0009055">
    <property type="term" value="F:electron transfer activity"/>
    <property type="evidence" value="ECO:0007669"/>
    <property type="project" value="InterPro"/>
</dbReference>
<evidence type="ECO:0000313" key="12">
    <source>
        <dbReference type="EMBL" id="SFB70892.1"/>
    </source>
</evidence>
<keyword evidence="3 9" id="KW-0479">Metal-binding</keyword>
<proteinExistence type="predicted"/>
<keyword evidence="2 8" id="KW-0349">Heme</keyword>